<dbReference type="Proteomes" id="UP001159042">
    <property type="component" value="Unassembled WGS sequence"/>
</dbReference>
<reference evidence="1 2" key="1">
    <citation type="journal article" date="2023" name="Insect Mol. Biol.">
        <title>Genome sequencing provides insights into the evolution of gene families encoding plant cell wall-degrading enzymes in longhorned beetles.</title>
        <authorList>
            <person name="Shin N.R."/>
            <person name="Okamura Y."/>
            <person name="Kirsch R."/>
            <person name="Pauchet Y."/>
        </authorList>
    </citation>
    <scope>NUCLEOTIDE SEQUENCE [LARGE SCALE GENOMIC DNA]</scope>
    <source>
        <strain evidence="1">EAD_L_NR</strain>
    </source>
</reference>
<organism evidence="1 2">
    <name type="scientific">Exocentrus adspersus</name>
    <dbReference type="NCBI Taxonomy" id="1586481"/>
    <lineage>
        <taxon>Eukaryota</taxon>
        <taxon>Metazoa</taxon>
        <taxon>Ecdysozoa</taxon>
        <taxon>Arthropoda</taxon>
        <taxon>Hexapoda</taxon>
        <taxon>Insecta</taxon>
        <taxon>Pterygota</taxon>
        <taxon>Neoptera</taxon>
        <taxon>Endopterygota</taxon>
        <taxon>Coleoptera</taxon>
        <taxon>Polyphaga</taxon>
        <taxon>Cucujiformia</taxon>
        <taxon>Chrysomeloidea</taxon>
        <taxon>Cerambycidae</taxon>
        <taxon>Lamiinae</taxon>
        <taxon>Acanthocinini</taxon>
        <taxon>Exocentrus</taxon>
    </lineage>
</organism>
<protein>
    <recommendedName>
        <fullName evidence="3">Transposase</fullName>
    </recommendedName>
</protein>
<proteinExistence type="predicted"/>
<dbReference type="InterPro" id="IPR036397">
    <property type="entry name" value="RNaseH_sf"/>
</dbReference>
<dbReference type="AlphaFoldDB" id="A0AAV8VR24"/>
<dbReference type="PANTHER" id="PTHR47326">
    <property type="entry name" value="TRANSPOSABLE ELEMENT TC3 TRANSPOSASE-LIKE PROTEIN"/>
    <property type="match status" value="1"/>
</dbReference>
<dbReference type="PANTHER" id="PTHR47326:SF1">
    <property type="entry name" value="HTH PSQ-TYPE DOMAIN-CONTAINING PROTEIN"/>
    <property type="match status" value="1"/>
</dbReference>
<gene>
    <name evidence="1" type="ORF">NQ315_014679</name>
</gene>
<evidence type="ECO:0000313" key="2">
    <source>
        <dbReference type="Proteomes" id="UP001159042"/>
    </source>
</evidence>
<sequence>MFLSSLQIKVCEKRKLSLTCPIQRGVAPLGSIFGPIVFNATYPNLPPMGRISAERIVPKPVTSDQDNVINVLVYFNAYPEASTRAAEYDLGISRCSIHKILRANNMHPYKFTPVSELHPNDAVPRMEFCEMILVKMQEDPEFLRNIIWTDESKFTREVTQLSVQVWGSVLHAP</sequence>
<evidence type="ECO:0008006" key="3">
    <source>
        <dbReference type="Google" id="ProtNLM"/>
    </source>
</evidence>
<dbReference type="GO" id="GO:0003676">
    <property type="term" value="F:nucleic acid binding"/>
    <property type="evidence" value="ECO:0007669"/>
    <property type="project" value="InterPro"/>
</dbReference>
<comment type="caution">
    <text evidence="1">The sequence shown here is derived from an EMBL/GenBank/DDBJ whole genome shotgun (WGS) entry which is preliminary data.</text>
</comment>
<dbReference type="EMBL" id="JANEYG010000042">
    <property type="protein sequence ID" value="KAJ8916462.1"/>
    <property type="molecule type" value="Genomic_DNA"/>
</dbReference>
<evidence type="ECO:0000313" key="1">
    <source>
        <dbReference type="EMBL" id="KAJ8916462.1"/>
    </source>
</evidence>
<name>A0AAV8VR24_9CUCU</name>
<dbReference type="Gene3D" id="3.30.420.10">
    <property type="entry name" value="Ribonuclease H-like superfamily/Ribonuclease H"/>
    <property type="match status" value="1"/>
</dbReference>
<accession>A0AAV8VR24</accession>
<keyword evidence="2" id="KW-1185">Reference proteome</keyword>